<proteinExistence type="evidence at transcript level"/>
<dbReference type="EMBL" id="GABZ01003024">
    <property type="protein sequence ID" value="JAA50501.1"/>
    <property type="molecule type" value="mRNA"/>
</dbReference>
<name>K9J1A1_DESRO</name>
<feature type="non-terminal residue" evidence="1">
    <location>
        <position position="1"/>
    </location>
</feature>
<organism evidence="1">
    <name type="scientific">Desmodus rotundus</name>
    <name type="common">Vampire bat</name>
    <dbReference type="NCBI Taxonomy" id="9430"/>
    <lineage>
        <taxon>Eukaryota</taxon>
        <taxon>Metazoa</taxon>
        <taxon>Chordata</taxon>
        <taxon>Craniata</taxon>
        <taxon>Vertebrata</taxon>
        <taxon>Euteleostomi</taxon>
        <taxon>Mammalia</taxon>
        <taxon>Eutheria</taxon>
        <taxon>Laurasiatheria</taxon>
        <taxon>Chiroptera</taxon>
        <taxon>Yangochiroptera</taxon>
        <taxon>Phyllostomidae</taxon>
        <taxon>Desmodontinae</taxon>
        <taxon>Desmodus</taxon>
    </lineage>
</organism>
<evidence type="ECO:0000313" key="1">
    <source>
        <dbReference type="EMBL" id="JAA50501.1"/>
    </source>
</evidence>
<reference evidence="1" key="1">
    <citation type="submission" date="2012-11" db="EMBL/GenBank/DDBJ databases">
        <title>The Vampirome: Transcriptome and Proteome Analysis of the Submandibular and Accessory Glands of the Vampire Bat and Vector of Human Rabies, Desmodus rotundus.</title>
        <authorList>
            <person name="Francischetti I.M.B."/>
            <person name="Assumpcao T.C.F."/>
            <person name="Ma D."/>
            <person name="Vicente E.C."/>
            <person name="Ribeiro J.M.C."/>
        </authorList>
    </citation>
    <scope>NUCLEOTIDE SEQUENCE</scope>
    <source>
        <tissue evidence="1">Salivary gland</tissue>
    </source>
</reference>
<accession>K9J1A1</accession>
<sequence length="117" mass="12598">VSPERRTVLDAAARAVGRDMCHAAPEAAHCTQSLLTLCAQRRPFPATTPDVERLSLVTDQAGKNVLHQNKQKNVKSRPSLMCRQESAPLCAFIGSTPPSSAQCCVGTVVSQLKQLPF</sequence>
<protein>
    <submittedName>
        <fullName evidence="1">Uncharacterized protein</fullName>
    </submittedName>
</protein>
<dbReference type="AlphaFoldDB" id="K9J1A1"/>